<evidence type="ECO:0000313" key="3">
    <source>
        <dbReference type="EMBL" id="GAA4903485.1"/>
    </source>
</evidence>
<accession>A0ABP9FIU6</accession>
<dbReference type="PANTHER" id="PTHR31157">
    <property type="entry name" value="SCP DOMAIN-CONTAINING PROTEIN"/>
    <property type="match status" value="1"/>
</dbReference>
<comment type="caution">
    <text evidence="3">The sequence shown here is derived from an EMBL/GenBank/DDBJ whole genome shotgun (WGS) entry which is preliminary data.</text>
</comment>
<keyword evidence="1" id="KW-0732">Signal</keyword>
<feature type="signal peptide" evidence="1">
    <location>
        <begin position="1"/>
        <end position="22"/>
    </location>
</feature>
<feature type="domain" description="SCP" evidence="2">
    <location>
        <begin position="91"/>
        <end position="209"/>
    </location>
</feature>
<dbReference type="SUPFAM" id="SSF55797">
    <property type="entry name" value="PR-1-like"/>
    <property type="match status" value="1"/>
</dbReference>
<dbReference type="PANTHER" id="PTHR31157:SF1">
    <property type="entry name" value="SCP DOMAIN-CONTAINING PROTEIN"/>
    <property type="match status" value="1"/>
</dbReference>
<protein>
    <submittedName>
        <fullName evidence="3">CAP domain-containing protein</fullName>
    </submittedName>
</protein>
<dbReference type="InterPro" id="IPR035940">
    <property type="entry name" value="CAP_sf"/>
</dbReference>
<proteinExistence type="predicted"/>
<evidence type="ECO:0000256" key="1">
    <source>
        <dbReference type="SAM" id="SignalP"/>
    </source>
</evidence>
<dbReference type="Gene3D" id="3.40.33.10">
    <property type="entry name" value="CAP"/>
    <property type="match status" value="1"/>
</dbReference>
<organism evidence="3 4">
    <name type="scientific">Ferrimonas pelagia</name>
    <dbReference type="NCBI Taxonomy" id="1177826"/>
    <lineage>
        <taxon>Bacteria</taxon>
        <taxon>Pseudomonadati</taxon>
        <taxon>Pseudomonadota</taxon>
        <taxon>Gammaproteobacteria</taxon>
        <taxon>Alteromonadales</taxon>
        <taxon>Ferrimonadaceae</taxon>
        <taxon>Ferrimonas</taxon>
    </lineage>
</organism>
<gene>
    <name evidence="3" type="ORF">GCM10023333_42170</name>
</gene>
<evidence type="ECO:0000313" key="4">
    <source>
        <dbReference type="Proteomes" id="UP001499988"/>
    </source>
</evidence>
<dbReference type="Proteomes" id="UP001499988">
    <property type="component" value="Unassembled WGS sequence"/>
</dbReference>
<sequence>MFGYVVRSLLLTSLLLAPPIHANTLTLSAIEHGILTELNFARSDPYRYADEVLEPMLQYYREGKIWDPPWFNKQPGHIQVITTHEGVEALLEAIEAMRSAEPVRPLTPSYGLTLAAREHAAEQGKYNLTGHIGRDGSTPEQRIARYGRWSLIAGENLFYGNSDVNAARHVVMGLIIDDGVADRGHRKLIMDGRYQYVGIVYAPHPSFGFMSAQSYAGQFHDH</sequence>
<dbReference type="CDD" id="cd05379">
    <property type="entry name" value="CAP_bacterial"/>
    <property type="match status" value="1"/>
</dbReference>
<keyword evidence="4" id="KW-1185">Reference proteome</keyword>
<dbReference type="EMBL" id="BAABJZ010000107">
    <property type="protein sequence ID" value="GAA4903485.1"/>
    <property type="molecule type" value="Genomic_DNA"/>
</dbReference>
<dbReference type="InterPro" id="IPR014044">
    <property type="entry name" value="CAP_dom"/>
</dbReference>
<dbReference type="Pfam" id="PF00188">
    <property type="entry name" value="CAP"/>
    <property type="match status" value="1"/>
</dbReference>
<name>A0ABP9FIU6_9GAMM</name>
<feature type="chain" id="PRO_5047090131" evidence="1">
    <location>
        <begin position="23"/>
        <end position="222"/>
    </location>
</feature>
<reference evidence="4" key="1">
    <citation type="journal article" date="2019" name="Int. J. Syst. Evol. Microbiol.">
        <title>The Global Catalogue of Microorganisms (GCM) 10K type strain sequencing project: providing services to taxonomists for standard genome sequencing and annotation.</title>
        <authorList>
            <consortium name="The Broad Institute Genomics Platform"/>
            <consortium name="The Broad Institute Genome Sequencing Center for Infectious Disease"/>
            <person name="Wu L."/>
            <person name="Ma J."/>
        </authorList>
    </citation>
    <scope>NUCLEOTIDE SEQUENCE [LARGE SCALE GENOMIC DNA]</scope>
    <source>
        <strain evidence="4">JCM 18401</strain>
    </source>
</reference>
<evidence type="ECO:0000259" key="2">
    <source>
        <dbReference type="Pfam" id="PF00188"/>
    </source>
</evidence>